<feature type="region of interest" description="Disordered" evidence="1">
    <location>
        <begin position="1"/>
        <end position="21"/>
    </location>
</feature>
<evidence type="ECO:0000256" key="2">
    <source>
        <dbReference type="SAM" id="Phobius"/>
    </source>
</evidence>
<dbReference type="Proteomes" id="UP000887013">
    <property type="component" value="Unassembled WGS sequence"/>
</dbReference>
<comment type="caution">
    <text evidence="3">The sequence shown here is derived from an EMBL/GenBank/DDBJ whole genome shotgun (WGS) entry which is preliminary data.</text>
</comment>
<keyword evidence="4" id="KW-1185">Reference proteome</keyword>
<proteinExistence type="predicted"/>
<sequence>MKKLELSRVNPDQKNESENRFEPSHKILQRHILSKYNQKHDEMGLYLINFERRSKMAQVPKKYWVVYLLIVLPTVLSNMLASEAPDNANNYDFVESLNLQRLV</sequence>
<organism evidence="3 4">
    <name type="scientific">Nephila pilipes</name>
    <name type="common">Giant wood spider</name>
    <name type="synonym">Nephila maculata</name>
    <dbReference type="NCBI Taxonomy" id="299642"/>
    <lineage>
        <taxon>Eukaryota</taxon>
        <taxon>Metazoa</taxon>
        <taxon>Ecdysozoa</taxon>
        <taxon>Arthropoda</taxon>
        <taxon>Chelicerata</taxon>
        <taxon>Arachnida</taxon>
        <taxon>Araneae</taxon>
        <taxon>Araneomorphae</taxon>
        <taxon>Entelegynae</taxon>
        <taxon>Araneoidea</taxon>
        <taxon>Nephilidae</taxon>
        <taxon>Nephila</taxon>
    </lineage>
</organism>
<gene>
    <name evidence="3" type="primary">AVEN_190923_1</name>
    <name evidence="3" type="ORF">NPIL_672261</name>
</gene>
<name>A0A8X6TPA6_NEPPI</name>
<keyword evidence="2" id="KW-1133">Transmembrane helix</keyword>
<keyword evidence="2" id="KW-0812">Transmembrane</keyword>
<evidence type="ECO:0000313" key="4">
    <source>
        <dbReference type="Proteomes" id="UP000887013"/>
    </source>
</evidence>
<evidence type="ECO:0000256" key="1">
    <source>
        <dbReference type="SAM" id="MobiDB-lite"/>
    </source>
</evidence>
<dbReference type="EMBL" id="BMAW01013113">
    <property type="protein sequence ID" value="GFT32147.1"/>
    <property type="molecule type" value="Genomic_DNA"/>
</dbReference>
<feature type="transmembrane region" description="Helical" evidence="2">
    <location>
        <begin position="63"/>
        <end position="81"/>
    </location>
</feature>
<reference evidence="3" key="1">
    <citation type="submission" date="2020-08" db="EMBL/GenBank/DDBJ databases">
        <title>Multicomponent nature underlies the extraordinary mechanical properties of spider dragline silk.</title>
        <authorList>
            <person name="Kono N."/>
            <person name="Nakamura H."/>
            <person name="Mori M."/>
            <person name="Yoshida Y."/>
            <person name="Ohtoshi R."/>
            <person name="Malay A.D."/>
            <person name="Moran D.A.P."/>
            <person name="Tomita M."/>
            <person name="Numata K."/>
            <person name="Arakawa K."/>
        </authorList>
    </citation>
    <scope>NUCLEOTIDE SEQUENCE</scope>
</reference>
<dbReference type="OrthoDB" id="6432704at2759"/>
<accession>A0A8X6TPA6</accession>
<dbReference type="AlphaFoldDB" id="A0A8X6TPA6"/>
<evidence type="ECO:0000313" key="3">
    <source>
        <dbReference type="EMBL" id="GFT32147.1"/>
    </source>
</evidence>
<protein>
    <submittedName>
        <fullName evidence="3">SCAN box domain-containing protein</fullName>
    </submittedName>
</protein>
<keyword evidence="2" id="KW-0472">Membrane</keyword>